<evidence type="ECO:0000313" key="1">
    <source>
        <dbReference type="EMBL" id="KAH1031231.1"/>
    </source>
</evidence>
<dbReference type="Proteomes" id="UP000828251">
    <property type="component" value="Unassembled WGS sequence"/>
</dbReference>
<organism evidence="1 2">
    <name type="scientific">Gossypium stocksii</name>
    <dbReference type="NCBI Taxonomy" id="47602"/>
    <lineage>
        <taxon>Eukaryota</taxon>
        <taxon>Viridiplantae</taxon>
        <taxon>Streptophyta</taxon>
        <taxon>Embryophyta</taxon>
        <taxon>Tracheophyta</taxon>
        <taxon>Spermatophyta</taxon>
        <taxon>Magnoliopsida</taxon>
        <taxon>eudicotyledons</taxon>
        <taxon>Gunneridae</taxon>
        <taxon>Pentapetalae</taxon>
        <taxon>rosids</taxon>
        <taxon>malvids</taxon>
        <taxon>Malvales</taxon>
        <taxon>Malvaceae</taxon>
        <taxon>Malvoideae</taxon>
        <taxon>Gossypium</taxon>
    </lineage>
</organism>
<dbReference type="EMBL" id="JAIQCV010000013">
    <property type="protein sequence ID" value="KAH1031231.1"/>
    <property type="molecule type" value="Genomic_DNA"/>
</dbReference>
<reference evidence="1 2" key="1">
    <citation type="journal article" date="2021" name="Plant Biotechnol. J.">
        <title>Multi-omics assisted identification of the key and species-specific regulatory components of drought-tolerant mechanisms in Gossypium stocksii.</title>
        <authorList>
            <person name="Yu D."/>
            <person name="Ke L."/>
            <person name="Zhang D."/>
            <person name="Wu Y."/>
            <person name="Sun Y."/>
            <person name="Mei J."/>
            <person name="Sun J."/>
            <person name="Sun Y."/>
        </authorList>
    </citation>
    <scope>NUCLEOTIDE SEQUENCE [LARGE SCALE GENOMIC DNA]</scope>
    <source>
        <strain evidence="2">cv. E1</strain>
        <tissue evidence="1">Leaf</tissue>
    </source>
</reference>
<keyword evidence="2" id="KW-1185">Reference proteome</keyword>
<comment type="caution">
    <text evidence="1">The sequence shown here is derived from an EMBL/GenBank/DDBJ whole genome shotgun (WGS) entry which is preliminary data.</text>
</comment>
<proteinExistence type="predicted"/>
<dbReference type="AlphaFoldDB" id="A0A9D3U7D9"/>
<protein>
    <submittedName>
        <fullName evidence="1">Uncharacterized protein</fullName>
    </submittedName>
</protein>
<gene>
    <name evidence="1" type="ORF">J1N35_043405</name>
</gene>
<accession>A0A9D3U7D9</accession>
<name>A0A9D3U7D9_9ROSI</name>
<evidence type="ECO:0000313" key="2">
    <source>
        <dbReference type="Proteomes" id="UP000828251"/>
    </source>
</evidence>
<sequence>MNHISQMFKSNLIEHMTKVEDEAEDEDFDDLPVKGIRPIVETYHRCDLVVLQPAIFKKVAQENNIGACCKMVKKECSKLANHAVASSRVKCELTKMQVLNSAKV</sequence>